<evidence type="ECO:0000259" key="5">
    <source>
        <dbReference type="Pfam" id="PF02631"/>
    </source>
</evidence>
<dbReference type="GO" id="GO:0005737">
    <property type="term" value="C:cytoplasm"/>
    <property type="evidence" value="ECO:0007669"/>
    <property type="project" value="UniProtKB-SubCell"/>
</dbReference>
<dbReference type="Proteomes" id="UP000757103">
    <property type="component" value="Unassembled WGS sequence"/>
</dbReference>
<evidence type="ECO:0000313" key="8">
    <source>
        <dbReference type="Proteomes" id="UP000757103"/>
    </source>
</evidence>
<reference evidence="7" key="1">
    <citation type="journal article" date="2021" name="PeerJ">
        <title>Extensive microbial diversity within the chicken gut microbiome revealed by metagenomics and culture.</title>
        <authorList>
            <person name="Gilroy R."/>
            <person name="Ravi A."/>
            <person name="Getino M."/>
            <person name="Pursley I."/>
            <person name="Horton D.L."/>
            <person name="Alikhan N.F."/>
            <person name="Baker D."/>
            <person name="Gharbi K."/>
            <person name="Hall N."/>
            <person name="Watson M."/>
            <person name="Adriaenssens E.M."/>
            <person name="Foster-Nyarko E."/>
            <person name="Jarju S."/>
            <person name="Secka A."/>
            <person name="Antonio M."/>
            <person name="Oren A."/>
            <person name="Chaudhuri R.R."/>
            <person name="La Ragione R."/>
            <person name="Hildebrand F."/>
            <person name="Pallen M.J."/>
        </authorList>
    </citation>
    <scope>NUCLEOTIDE SEQUENCE</scope>
    <source>
        <strain evidence="7">CHK121-7720</strain>
    </source>
</reference>
<feature type="domain" description="RecX third three-helical" evidence="6">
    <location>
        <begin position="103"/>
        <end position="150"/>
    </location>
</feature>
<reference evidence="7" key="2">
    <citation type="submission" date="2021-09" db="EMBL/GenBank/DDBJ databases">
        <authorList>
            <person name="Gilroy R."/>
        </authorList>
    </citation>
    <scope>NUCLEOTIDE SEQUENCE</scope>
    <source>
        <strain evidence="7">CHK121-7720</strain>
    </source>
</reference>
<dbReference type="InterPro" id="IPR053925">
    <property type="entry name" value="RecX_HTH_3rd"/>
</dbReference>
<dbReference type="GO" id="GO:0006282">
    <property type="term" value="P:regulation of DNA repair"/>
    <property type="evidence" value="ECO:0007669"/>
    <property type="project" value="InterPro"/>
</dbReference>
<dbReference type="AlphaFoldDB" id="A0A921MR98"/>
<dbReference type="InterPro" id="IPR036388">
    <property type="entry name" value="WH-like_DNA-bd_sf"/>
</dbReference>
<comment type="caution">
    <text evidence="7">The sequence shown here is derived from an EMBL/GenBank/DDBJ whole genome shotgun (WGS) entry which is preliminary data.</text>
</comment>
<evidence type="ECO:0000256" key="4">
    <source>
        <dbReference type="ARBA" id="ARBA00022490"/>
    </source>
</evidence>
<proteinExistence type="inferred from homology"/>
<dbReference type="Gene3D" id="1.10.10.10">
    <property type="entry name" value="Winged helix-like DNA-binding domain superfamily/Winged helix DNA-binding domain"/>
    <property type="match status" value="1"/>
</dbReference>
<dbReference type="InterPro" id="IPR003783">
    <property type="entry name" value="Regulatory_RecX"/>
</dbReference>
<evidence type="ECO:0000256" key="3">
    <source>
        <dbReference type="ARBA" id="ARBA00018111"/>
    </source>
</evidence>
<comment type="similarity">
    <text evidence="2">Belongs to the RecX family.</text>
</comment>
<evidence type="ECO:0000259" key="6">
    <source>
        <dbReference type="Pfam" id="PF21981"/>
    </source>
</evidence>
<dbReference type="Pfam" id="PF02631">
    <property type="entry name" value="RecX_HTH2"/>
    <property type="match status" value="1"/>
</dbReference>
<sequence>MAKPLTPPEALHRAAALCSSAEHCKADILDKLTRWGISPADSRTIIDRLVQERFIDEPRYAIAFVKDKFRFSGWGRIKIRYALQQKRIAGNDIDAALACLDEEQYTQRLLDLLRAKARSTTGDDTEARRAKLFRFATSRGFESSLIFNALKQIEP</sequence>
<evidence type="ECO:0000313" key="7">
    <source>
        <dbReference type="EMBL" id="HJG88855.1"/>
    </source>
</evidence>
<feature type="domain" description="RecX second three-helical" evidence="5">
    <location>
        <begin position="56"/>
        <end position="97"/>
    </location>
</feature>
<organism evidence="7 8">
    <name type="scientific">Barnesiella viscericola</name>
    <dbReference type="NCBI Taxonomy" id="397865"/>
    <lineage>
        <taxon>Bacteria</taxon>
        <taxon>Pseudomonadati</taxon>
        <taxon>Bacteroidota</taxon>
        <taxon>Bacteroidia</taxon>
        <taxon>Bacteroidales</taxon>
        <taxon>Barnesiellaceae</taxon>
        <taxon>Barnesiella</taxon>
    </lineage>
</organism>
<dbReference type="RefSeq" id="WP_273305887.1">
    <property type="nucleotide sequence ID" value="NZ_DYUD01000016.1"/>
</dbReference>
<dbReference type="EMBL" id="DYUD01000016">
    <property type="protein sequence ID" value="HJG88855.1"/>
    <property type="molecule type" value="Genomic_DNA"/>
</dbReference>
<keyword evidence="4" id="KW-0963">Cytoplasm</keyword>
<gene>
    <name evidence="7" type="ORF">K8U91_05185</name>
</gene>
<dbReference type="PANTHER" id="PTHR33602">
    <property type="entry name" value="REGULATORY PROTEIN RECX FAMILY PROTEIN"/>
    <property type="match status" value="1"/>
</dbReference>
<protein>
    <recommendedName>
        <fullName evidence="3">Regulatory protein RecX</fullName>
    </recommendedName>
</protein>
<name>A0A921MR98_9BACT</name>
<accession>A0A921MR98</accession>
<comment type="subcellular location">
    <subcellularLocation>
        <location evidence="1">Cytoplasm</location>
    </subcellularLocation>
</comment>
<dbReference type="PANTHER" id="PTHR33602:SF1">
    <property type="entry name" value="REGULATORY PROTEIN RECX FAMILY PROTEIN"/>
    <property type="match status" value="1"/>
</dbReference>
<evidence type="ECO:0000256" key="1">
    <source>
        <dbReference type="ARBA" id="ARBA00004496"/>
    </source>
</evidence>
<dbReference type="Pfam" id="PF21981">
    <property type="entry name" value="RecX_HTH3"/>
    <property type="match status" value="1"/>
</dbReference>
<evidence type="ECO:0000256" key="2">
    <source>
        <dbReference type="ARBA" id="ARBA00009695"/>
    </source>
</evidence>
<dbReference type="InterPro" id="IPR053924">
    <property type="entry name" value="RecX_HTH_2nd"/>
</dbReference>